<dbReference type="EMBL" id="FNUL01000002">
    <property type="protein sequence ID" value="SEF45015.1"/>
    <property type="molecule type" value="Genomic_DNA"/>
</dbReference>
<keyword evidence="4" id="KW-1185">Reference proteome</keyword>
<evidence type="ECO:0000313" key="4">
    <source>
        <dbReference type="Proteomes" id="UP000236726"/>
    </source>
</evidence>
<evidence type="ECO:0000313" key="3">
    <source>
        <dbReference type="EMBL" id="SEF45015.1"/>
    </source>
</evidence>
<sequence length="403" mass="47315">MEEKDIFIDDEMEEDEEDHKAKEKDFSSAVVWGTDWTTETIARQIIRGNIDLNPVFQRRDAWSAKEKSKLIESLMLNMPVPQIVLAEDPKNRNHFIVIDGKQRLLSIMQFYSDSEFLKQENDNIGYDILSLTGLEILKNLNKKTYSNIPEPYRSNIENATIRTIIIKNCPGEDFLYTVFLRLNTGSKKLSPQELRQALKPGEFLLYLEKASADSKQVRKMLNNKEPDKRMRDVELALRYFAFKYYISDYKGNLKAFMDDTCEKLNDEWEDNSESIIQDFKNLEDAIDFSFKIFKDYPFSRRYSNQGTSRSFNRCIFELFSFYFSCEEIRKVVEEKKDLFVKKFIELNDDSAFNEAIVGYPKMTEKVVTRFNAFANLLEELDDEKKIGDLQKYVVKNAGIEVIK</sequence>
<evidence type="ECO:0000259" key="2">
    <source>
        <dbReference type="Pfam" id="PF03235"/>
    </source>
</evidence>
<dbReference type="Proteomes" id="UP000236726">
    <property type="component" value="Unassembled WGS sequence"/>
</dbReference>
<reference evidence="3 4" key="1">
    <citation type="submission" date="2016-10" db="EMBL/GenBank/DDBJ databases">
        <authorList>
            <person name="de Groot N.N."/>
        </authorList>
    </citation>
    <scope>NUCLEOTIDE SEQUENCE [LARGE SCALE GENOMIC DNA]</scope>
    <source>
        <strain evidence="3 4">D15d</strain>
    </source>
</reference>
<proteinExistence type="predicted"/>
<dbReference type="Pfam" id="PF03235">
    <property type="entry name" value="GmrSD_N"/>
    <property type="match status" value="1"/>
</dbReference>
<gene>
    <name evidence="3" type="ORF">SAMN05216537_10242</name>
</gene>
<accession>A0A1H5S340</accession>
<dbReference type="PANTHER" id="PTHR39639:SF1">
    <property type="entry name" value="DUF262 DOMAIN-CONTAINING PROTEIN"/>
    <property type="match status" value="1"/>
</dbReference>
<dbReference type="AlphaFoldDB" id="A0A1H5S340"/>
<name>A0A1H5S340_9FIRM</name>
<feature type="compositionally biased region" description="Acidic residues" evidence="1">
    <location>
        <begin position="8"/>
        <end position="17"/>
    </location>
</feature>
<dbReference type="PANTHER" id="PTHR39639">
    <property type="entry name" value="CHROMOSOME 16, WHOLE GENOME SHOTGUN SEQUENCE"/>
    <property type="match status" value="1"/>
</dbReference>
<feature type="region of interest" description="Disordered" evidence="1">
    <location>
        <begin position="1"/>
        <end position="20"/>
    </location>
</feature>
<organism evidence="3 4">
    <name type="scientific">Lachnospira multipara</name>
    <dbReference type="NCBI Taxonomy" id="28051"/>
    <lineage>
        <taxon>Bacteria</taxon>
        <taxon>Bacillati</taxon>
        <taxon>Bacillota</taxon>
        <taxon>Clostridia</taxon>
        <taxon>Lachnospirales</taxon>
        <taxon>Lachnospiraceae</taxon>
        <taxon>Lachnospira</taxon>
    </lineage>
</organism>
<protein>
    <recommendedName>
        <fullName evidence="2">GmrSD restriction endonucleases N-terminal domain-containing protein</fullName>
    </recommendedName>
</protein>
<feature type="domain" description="GmrSD restriction endonucleases N-terminal" evidence="2">
    <location>
        <begin position="47"/>
        <end position="197"/>
    </location>
</feature>
<evidence type="ECO:0000256" key="1">
    <source>
        <dbReference type="SAM" id="MobiDB-lite"/>
    </source>
</evidence>
<dbReference type="RefSeq" id="WP_103952144.1">
    <property type="nucleotide sequence ID" value="NZ_FNUL01000002.1"/>
</dbReference>
<dbReference type="InterPro" id="IPR004919">
    <property type="entry name" value="GmrSD_N"/>
</dbReference>